<feature type="compositionally biased region" description="Pro residues" evidence="1">
    <location>
        <begin position="62"/>
        <end position="71"/>
    </location>
</feature>
<feature type="compositionally biased region" description="Basic and acidic residues" evidence="1">
    <location>
        <begin position="285"/>
        <end position="296"/>
    </location>
</feature>
<dbReference type="Proteomes" id="UP001596074">
    <property type="component" value="Unassembled WGS sequence"/>
</dbReference>
<comment type="caution">
    <text evidence="2">The sequence shown here is derived from an EMBL/GenBank/DDBJ whole genome shotgun (WGS) entry which is preliminary data.</text>
</comment>
<reference evidence="3" key="1">
    <citation type="journal article" date="2019" name="Int. J. Syst. Evol. Microbiol.">
        <title>The Global Catalogue of Microorganisms (GCM) 10K type strain sequencing project: providing services to taxonomists for standard genome sequencing and annotation.</title>
        <authorList>
            <consortium name="The Broad Institute Genomics Platform"/>
            <consortium name="The Broad Institute Genome Sequencing Center for Infectious Disease"/>
            <person name="Wu L."/>
            <person name="Ma J."/>
        </authorList>
    </citation>
    <scope>NUCLEOTIDE SEQUENCE [LARGE SCALE GENOMIC DNA]</scope>
    <source>
        <strain evidence="3">KCTC 42087</strain>
    </source>
</reference>
<keyword evidence="3" id="KW-1185">Reference proteome</keyword>
<evidence type="ECO:0000256" key="1">
    <source>
        <dbReference type="SAM" id="MobiDB-lite"/>
    </source>
</evidence>
<organism evidence="2 3">
    <name type="scientific">Actinomadura rugatobispora</name>
    <dbReference type="NCBI Taxonomy" id="1994"/>
    <lineage>
        <taxon>Bacteria</taxon>
        <taxon>Bacillati</taxon>
        <taxon>Actinomycetota</taxon>
        <taxon>Actinomycetes</taxon>
        <taxon>Streptosporangiales</taxon>
        <taxon>Thermomonosporaceae</taxon>
        <taxon>Actinomadura</taxon>
    </lineage>
</organism>
<name>A0ABW1A3X4_9ACTN</name>
<feature type="compositionally biased region" description="Basic and acidic residues" evidence="1">
    <location>
        <begin position="313"/>
        <end position="323"/>
    </location>
</feature>
<sequence>AEGAAPYGQGQGQEQGAWGVAPGAVPPDQVGAYGQGVPPGPGPSGTAATPPQGTQDGSARPPIAPNGPGRPPVTTDGQGRPPVARNGFGRPPARPDDTWTRRPAVTPQTSRFTPGNTPGTLDGFRRGRLGPLSKGNVAAEVVFQGLDAAYTGMLSLNLTGLANQLTRDKAAADRYLADYAEYEKLGWVERRKRDVGQFLGLNDEEFIDGYFTPELRSYLISLWEAQHPPSLTPMNPNDRYGVLTPQDMARIRDTRALYRYRAGQEGKNLDWMMPERTIKPAPRVVPKDDRERDKTPPRSRIKSGKVTKGKIGNLHDNDDEPKTYGRQGASANTADPDYGNSGRESQAKKQQRNRDNGTYDSHNDSGPSGDSSSGGAPSGGAPSAPAPNGGGAPSGNGAPGSGGPPSGAGPAPDPGHGKLNKLDGDPPAGGGGGDPSKRV</sequence>
<feature type="compositionally biased region" description="Gly residues" evidence="1">
    <location>
        <begin position="427"/>
        <end position="439"/>
    </location>
</feature>
<accession>A0ABW1A3X4</accession>
<gene>
    <name evidence="2" type="ORF">ACFPZN_24985</name>
</gene>
<dbReference type="EMBL" id="JBHSON010000036">
    <property type="protein sequence ID" value="MFC5748884.1"/>
    <property type="molecule type" value="Genomic_DNA"/>
</dbReference>
<feature type="compositionally biased region" description="Basic residues" evidence="1">
    <location>
        <begin position="297"/>
        <end position="308"/>
    </location>
</feature>
<feature type="non-terminal residue" evidence="2">
    <location>
        <position position="1"/>
    </location>
</feature>
<feature type="compositionally biased region" description="Low complexity" evidence="1">
    <location>
        <begin position="364"/>
        <end position="387"/>
    </location>
</feature>
<feature type="compositionally biased region" description="Gly residues" evidence="1">
    <location>
        <begin position="388"/>
        <end position="406"/>
    </location>
</feature>
<feature type="compositionally biased region" description="Polar residues" evidence="1">
    <location>
        <begin position="106"/>
        <end position="119"/>
    </location>
</feature>
<feature type="region of interest" description="Disordered" evidence="1">
    <location>
        <begin position="1"/>
        <end position="127"/>
    </location>
</feature>
<evidence type="ECO:0000313" key="3">
    <source>
        <dbReference type="Proteomes" id="UP001596074"/>
    </source>
</evidence>
<feature type="compositionally biased region" description="Low complexity" evidence="1">
    <location>
        <begin position="1"/>
        <end position="19"/>
    </location>
</feature>
<protein>
    <submittedName>
        <fullName evidence="2">Uncharacterized protein</fullName>
    </submittedName>
</protein>
<feature type="compositionally biased region" description="Low complexity" evidence="1">
    <location>
        <begin position="44"/>
        <end position="54"/>
    </location>
</feature>
<proteinExistence type="predicted"/>
<feature type="compositionally biased region" description="Basic and acidic residues" evidence="1">
    <location>
        <begin position="352"/>
        <end position="363"/>
    </location>
</feature>
<feature type="region of interest" description="Disordered" evidence="1">
    <location>
        <begin position="271"/>
        <end position="439"/>
    </location>
</feature>
<evidence type="ECO:0000313" key="2">
    <source>
        <dbReference type="EMBL" id="MFC5748884.1"/>
    </source>
</evidence>